<gene>
    <name evidence="2" type="ORF">TRM7557_03774</name>
</gene>
<dbReference type="Proteomes" id="UP000052022">
    <property type="component" value="Unassembled WGS sequence"/>
</dbReference>
<accession>A0A0N7M132</accession>
<keyword evidence="1" id="KW-0472">Membrane</keyword>
<dbReference type="RefSeq" id="WP_268873728.1">
    <property type="nucleotide sequence ID" value="NZ_CYSD01000043.1"/>
</dbReference>
<protein>
    <submittedName>
        <fullName evidence="2">Uncharacterized protein</fullName>
    </submittedName>
</protein>
<evidence type="ECO:0000256" key="1">
    <source>
        <dbReference type="SAM" id="Phobius"/>
    </source>
</evidence>
<reference evidence="2 3" key="1">
    <citation type="submission" date="2015-09" db="EMBL/GenBank/DDBJ databases">
        <authorList>
            <consortium name="Swine Surveillance"/>
        </authorList>
    </citation>
    <scope>NUCLEOTIDE SEQUENCE [LARGE SCALE GENOMIC DNA]</scope>
    <source>
        <strain evidence="2 3">CECT 7557</strain>
    </source>
</reference>
<sequence>MVAQIKSTVRNAQSTLLQDIAGAAALVVMLVVALHLPSLV</sequence>
<dbReference type="EMBL" id="CYSD01000043">
    <property type="protein sequence ID" value="CUH82137.1"/>
    <property type="molecule type" value="Genomic_DNA"/>
</dbReference>
<dbReference type="STRING" id="928856.SAMN04488049_105120"/>
<dbReference type="AlphaFoldDB" id="A0A0N7M132"/>
<feature type="transmembrane region" description="Helical" evidence="1">
    <location>
        <begin position="20"/>
        <end position="39"/>
    </location>
</feature>
<name>A0A0N7M132_9RHOB</name>
<organism evidence="2 3">
    <name type="scientific">Tritonibacter multivorans</name>
    <dbReference type="NCBI Taxonomy" id="928856"/>
    <lineage>
        <taxon>Bacteria</taxon>
        <taxon>Pseudomonadati</taxon>
        <taxon>Pseudomonadota</taxon>
        <taxon>Alphaproteobacteria</taxon>
        <taxon>Rhodobacterales</taxon>
        <taxon>Paracoccaceae</taxon>
        <taxon>Tritonibacter</taxon>
    </lineage>
</organism>
<proteinExistence type="predicted"/>
<keyword evidence="1" id="KW-0812">Transmembrane</keyword>
<evidence type="ECO:0000313" key="3">
    <source>
        <dbReference type="Proteomes" id="UP000052022"/>
    </source>
</evidence>
<keyword evidence="1" id="KW-1133">Transmembrane helix</keyword>
<keyword evidence="3" id="KW-1185">Reference proteome</keyword>
<evidence type="ECO:0000313" key="2">
    <source>
        <dbReference type="EMBL" id="CUH82137.1"/>
    </source>
</evidence>